<keyword evidence="9 14" id="KW-0560">Oxidoreductase</keyword>
<dbReference type="GO" id="GO:0016020">
    <property type="term" value="C:membrane"/>
    <property type="evidence" value="ECO:0007669"/>
    <property type="project" value="UniProtKB-SubCell"/>
</dbReference>
<comment type="pathway">
    <text evidence="3">Secondary metabolite biosynthesis; terpenoid biosynthesis.</text>
</comment>
<comment type="subcellular location">
    <subcellularLocation>
        <location evidence="2">Membrane</location>
    </subcellularLocation>
</comment>
<evidence type="ECO:0000313" key="17">
    <source>
        <dbReference type="Proteomes" id="UP001383192"/>
    </source>
</evidence>
<evidence type="ECO:0000256" key="4">
    <source>
        <dbReference type="ARBA" id="ARBA00010617"/>
    </source>
</evidence>
<dbReference type="InterPro" id="IPR050121">
    <property type="entry name" value="Cytochrome_P450_monoxygenase"/>
</dbReference>
<evidence type="ECO:0000256" key="15">
    <source>
        <dbReference type="SAM" id="Phobius"/>
    </source>
</evidence>
<dbReference type="PROSITE" id="PS00086">
    <property type="entry name" value="CYTOCHROME_P450"/>
    <property type="match status" value="1"/>
</dbReference>
<dbReference type="GO" id="GO:0004497">
    <property type="term" value="F:monooxygenase activity"/>
    <property type="evidence" value="ECO:0007669"/>
    <property type="project" value="UniProtKB-KW"/>
</dbReference>
<gene>
    <name evidence="16" type="ORF">VNI00_013732</name>
</gene>
<dbReference type="PANTHER" id="PTHR24305:SF166">
    <property type="entry name" value="CYTOCHROME P450 12A4, MITOCHONDRIAL-RELATED"/>
    <property type="match status" value="1"/>
</dbReference>
<evidence type="ECO:0000256" key="9">
    <source>
        <dbReference type="ARBA" id="ARBA00023002"/>
    </source>
</evidence>
<evidence type="ECO:0000256" key="13">
    <source>
        <dbReference type="PIRSR" id="PIRSR602403-1"/>
    </source>
</evidence>
<keyword evidence="12 15" id="KW-0472">Membrane</keyword>
<keyword evidence="6 15" id="KW-0812">Transmembrane</keyword>
<dbReference type="PRINTS" id="PR00465">
    <property type="entry name" value="EP450IV"/>
</dbReference>
<dbReference type="Pfam" id="PF00067">
    <property type="entry name" value="p450"/>
    <property type="match status" value="1"/>
</dbReference>
<comment type="similarity">
    <text evidence="4 14">Belongs to the cytochrome P450 family.</text>
</comment>
<dbReference type="PANTHER" id="PTHR24305">
    <property type="entry name" value="CYTOCHROME P450"/>
    <property type="match status" value="1"/>
</dbReference>
<dbReference type="InterPro" id="IPR036396">
    <property type="entry name" value="Cyt_P450_sf"/>
</dbReference>
<dbReference type="PRINTS" id="PR00385">
    <property type="entry name" value="P450"/>
</dbReference>
<evidence type="ECO:0000256" key="5">
    <source>
        <dbReference type="ARBA" id="ARBA00022617"/>
    </source>
</evidence>
<keyword evidence="17" id="KW-1185">Reference proteome</keyword>
<dbReference type="GO" id="GO:0005506">
    <property type="term" value="F:iron ion binding"/>
    <property type="evidence" value="ECO:0007669"/>
    <property type="project" value="InterPro"/>
</dbReference>
<evidence type="ECO:0000256" key="11">
    <source>
        <dbReference type="ARBA" id="ARBA00023033"/>
    </source>
</evidence>
<keyword evidence="8 15" id="KW-1133">Transmembrane helix</keyword>
<sequence length="534" mass="60986">MGFLPLLSGVFLYIPLLFLSLSIFFVVRSRRRSLNFLRGPPNTSVLLGTEYDLTQQFEIKAGLMFQWLREYGEVFRAKTVFNEDMIVVADSKALQHIFHKSSYRYPKSTDSTYASTKIFGPGVATVQAPVHQRQRKILNPAFSQAQIKPFVGIFQKVTMSLINQWREQLASGIEVIDATKYFSNLTLDALGETVFDYDFGALESKNNQLAYMVRNLFVDSVRPTKVRYLWNRIRSHFLPKAIEKSLSKLYVTKEDARWKAWLQASQSEAKKLYKNKLQGQTSEENDILGVISRSLESQDPEKRMDAQEALSQMATIILAGHETSGNTLTWLFYELSRNPDDQRRLFREIQEAREHKGELTASDYDAMPFLNAVIKETLRLHPIVLRLIREAEDDDVIPLAQPVVSTSGEMLTEIPVTKGQRVMVSIIGYNYSKAVWGEDAEEWNPARHLDAKRTTTLGVFGNLMSFSAGVRSCIGWRFAVHEMQTVTAMLVESFEFSIDPSLDIMMVDAGFVAPMVRDRLKEGFQLPLKLKIRE</sequence>
<reference evidence="16 17" key="1">
    <citation type="submission" date="2024-01" db="EMBL/GenBank/DDBJ databases">
        <title>A draft genome for a cacao thread blight-causing isolate of Paramarasmius palmivorus.</title>
        <authorList>
            <person name="Baruah I.K."/>
            <person name="Bukari Y."/>
            <person name="Amoako-Attah I."/>
            <person name="Meinhardt L.W."/>
            <person name="Bailey B.A."/>
            <person name="Cohen S.P."/>
        </authorList>
    </citation>
    <scope>NUCLEOTIDE SEQUENCE [LARGE SCALE GENOMIC DNA]</scope>
    <source>
        <strain evidence="16 17">GH-12</strain>
    </source>
</reference>
<dbReference type="InterPro" id="IPR002403">
    <property type="entry name" value="Cyt_P450_E_grp-IV"/>
</dbReference>
<evidence type="ECO:0000256" key="3">
    <source>
        <dbReference type="ARBA" id="ARBA00004721"/>
    </source>
</evidence>
<keyword evidence="7 13" id="KW-0479">Metal-binding</keyword>
<organism evidence="16 17">
    <name type="scientific">Paramarasmius palmivorus</name>
    <dbReference type="NCBI Taxonomy" id="297713"/>
    <lineage>
        <taxon>Eukaryota</taxon>
        <taxon>Fungi</taxon>
        <taxon>Dikarya</taxon>
        <taxon>Basidiomycota</taxon>
        <taxon>Agaricomycotina</taxon>
        <taxon>Agaricomycetes</taxon>
        <taxon>Agaricomycetidae</taxon>
        <taxon>Agaricales</taxon>
        <taxon>Marasmiineae</taxon>
        <taxon>Marasmiaceae</taxon>
        <taxon>Paramarasmius</taxon>
    </lineage>
</organism>
<evidence type="ECO:0000256" key="12">
    <source>
        <dbReference type="ARBA" id="ARBA00023136"/>
    </source>
</evidence>
<evidence type="ECO:0000256" key="8">
    <source>
        <dbReference type="ARBA" id="ARBA00022989"/>
    </source>
</evidence>
<evidence type="ECO:0000256" key="7">
    <source>
        <dbReference type="ARBA" id="ARBA00022723"/>
    </source>
</evidence>
<dbReference type="AlphaFoldDB" id="A0AAW0BY39"/>
<evidence type="ECO:0000256" key="6">
    <source>
        <dbReference type="ARBA" id="ARBA00022692"/>
    </source>
</evidence>
<dbReference type="Gene3D" id="1.10.630.10">
    <property type="entry name" value="Cytochrome P450"/>
    <property type="match status" value="1"/>
</dbReference>
<protein>
    <recommendedName>
        <fullName evidence="18">Cytochrome P450</fullName>
    </recommendedName>
</protein>
<keyword evidence="10 13" id="KW-0408">Iron</keyword>
<dbReference type="SUPFAM" id="SSF48264">
    <property type="entry name" value="Cytochrome P450"/>
    <property type="match status" value="1"/>
</dbReference>
<accession>A0AAW0BY39</accession>
<evidence type="ECO:0000256" key="10">
    <source>
        <dbReference type="ARBA" id="ARBA00023004"/>
    </source>
</evidence>
<comment type="caution">
    <text evidence="16">The sequence shown here is derived from an EMBL/GenBank/DDBJ whole genome shotgun (WGS) entry which is preliminary data.</text>
</comment>
<evidence type="ECO:0000313" key="16">
    <source>
        <dbReference type="EMBL" id="KAK7031124.1"/>
    </source>
</evidence>
<name>A0AAW0BY39_9AGAR</name>
<evidence type="ECO:0000256" key="1">
    <source>
        <dbReference type="ARBA" id="ARBA00001971"/>
    </source>
</evidence>
<dbReference type="Proteomes" id="UP001383192">
    <property type="component" value="Unassembled WGS sequence"/>
</dbReference>
<dbReference type="GO" id="GO:0020037">
    <property type="term" value="F:heme binding"/>
    <property type="evidence" value="ECO:0007669"/>
    <property type="project" value="InterPro"/>
</dbReference>
<comment type="cofactor">
    <cofactor evidence="1 13">
        <name>heme</name>
        <dbReference type="ChEBI" id="CHEBI:30413"/>
    </cofactor>
</comment>
<feature type="transmembrane region" description="Helical" evidence="15">
    <location>
        <begin position="6"/>
        <end position="27"/>
    </location>
</feature>
<dbReference type="EMBL" id="JAYKXP010000071">
    <property type="protein sequence ID" value="KAK7031124.1"/>
    <property type="molecule type" value="Genomic_DNA"/>
</dbReference>
<dbReference type="InterPro" id="IPR017972">
    <property type="entry name" value="Cyt_P450_CS"/>
</dbReference>
<keyword evidence="11 14" id="KW-0503">Monooxygenase</keyword>
<proteinExistence type="inferred from homology"/>
<evidence type="ECO:0008006" key="18">
    <source>
        <dbReference type="Google" id="ProtNLM"/>
    </source>
</evidence>
<evidence type="ECO:0000256" key="2">
    <source>
        <dbReference type="ARBA" id="ARBA00004370"/>
    </source>
</evidence>
<dbReference type="InterPro" id="IPR001128">
    <property type="entry name" value="Cyt_P450"/>
</dbReference>
<feature type="binding site" description="axial binding residue" evidence="13">
    <location>
        <position position="473"/>
    </location>
    <ligand>
        <name>heme</name>
        <dbReference type="ChEBI" id="CHEBI:30413"/>
    </ligand>
    <ligandPart>
        <name>Fe</name>
        <dbReference type="ChEBI" id="CHEBI:18248"/>
    </ligandPart>
</feature>
<dbReference type="GO" id="GO:0016705">
    <property type="term" value="F:oxidoreductase activity, acting on paired donors, with incorporation or reduction of molecular oxygen"/>
    <property type="evidence" value="ECO:0007669"/>
    <property type="project" value="InterPro"/>
</dbReference>
<evidence type="ECO:0000256" key="14">
    <source>
        <dbReference type="RuleBase" id="RU000461"/>
    </source>
</evidence>
<keyword evidence="5 13" id="KW-0349">Heme</keyword>